<dbReference type="PROSITE" id="PS50240">
    <property type="entry name" value="TRYPSIN_DOM"/>
    <property type="match status" value="1"/>
</dbReference>
<feature type="domain" description="Peptidase S1" evidence="6">
    <location>
        <begin position="17"/>
        <end position="126"/>
    </location>
</feature>
<dbReference type="GO" id="GO:0005615">
    <property type="term" value="C:extracellular space"/>
    <property type="evidence" value="ECO:0007669"/>
    <property type="project" value="TreeGrafter"/>
</dbReference>
<keyword evidence="3" id="KW-0645">Protease</keyword>
<protein>
    <recommendedName>
        <fullName evidence="6">Peptidase S1 domain-containing protein</fullName>
    </recommendedName>
</protein>
<evidence type="ECO:0000256" key="4">
    <source>
        <dbReference type="ARBA" id="ARBA00022801"/>
    </source>
</evidence>
<keyword evidence="4" id="KW-0378">Hydrolase</keyword>
<evidence type="ECO:0000313" key="8">
    <source>
        <dbReference type="Proteomes" id="UP001497623"/>
    </source>
</evidence>
<dbReference type="InterPro" id="IPR001254">
    <property type="entry name" value="Trypsin_dom"/>
</dbReference>
<dbReference type="GO" id="GO:0006508">
    <property type="term" value="P:proteolysis"/>
    <property type="evidence" value="ECO:0007669"/>
    <property type="project" value="UniProtKB-KW"/>
</dbReference>
<feature type="non-terminal residue" evidence="7">
    <location>
        <position position="126"/>
    </location>
</feature>
<dbReference type="InterPro" id="IPR050127">
    <property type="entry name" value="Serine_Proteases_S1"/>
</dbReference>
<dbReference type="InterPro" id="IPR009003">
    <property type="entry name" value="Peptidase_S1_PA"/>
</dbReference>
<evidence type="ECO:0000313" key="7">
    <source>
        <dbReference type="EMBL" id="CAL4236617.1"/>
    </source>
</evidence>
<evidence type="ECO:0000256" key="5">
    <source>
        <dbReference type="ARBA" id="ARBA00022825"/>
    </source>
</evidence>
<evidence type="ECO:0000256" key="3">
    <source>
        <dbReference type="ARBA" id="ARBA00022670"/>
    </source>
</evidence>
<dbReference type="PANTHER" id="PTHR24264">
    <property type="entry name" value="TRYPSIN-RELATED"/>
    <property type="match status" value="1"/>
</dbReference>
<keyword evidence="8" id="KW-1185">Reference proteome</keyword>
<dbReference type="AlphaFoldDB" id="A0AAV2ST49"/>
<dbReference type="Pfam" id="PF00089">
    <property type="entry name" value="Trypsin"/>
    <property type="match status" value="1"/>
</dbReference>
<dbReference type="Gene3D" id="2.40.10.10">
    <property type="entry name" value="Trypsin-like serine proteases"/>
    <property type="match status" value="1"/>
</dbReference>
<dbReference type="SUPFAM" id="SSF50494">
    <property type="entry name" value="Trypsin-like serine proteases"/>
    <property type="match status" value="1"/>
</dbReference>
<sequence>MLESSGLWHFKAIDVFLKKAQFSDSWLCIVIVCMHGGVAQVLLGNHFQSQIDSTEMRVNITRVINHPNYNGQNLDNDFALLELAAPLNLEAVAPHIQPVCLPSATNPSQYEDVDAIVTGWGTTSNG</sequence>
<proteinExistence type="predicted"/>
<organism evidence="7 8">
    <name type="scientific">Meganyctiphanes norvegica</name>
    <name type="common">Northern krill</name>
    <name type="synonym">Thysanopoda norvegica</name>
    <dbReference type="NCBI Taxonomy" id="48144"/>
    <lineage>
        <taxon>Eukaryota</taxon>
        <taxon>Metazoa</taxon>
        <taxon>Ecdysozoa</taxon>
        <taxon>Arthropoda</taxon>
        <taxon>Crustacea</taxon>
        <taxon>Multicrustacea</taxon>
        <taxon>Malacostraca</taxon>
        <taxon>Eumalacostraca</taxon>
        <taxon>Eucarida</taxon>
        <taxon>Euphausiacea</taxon>
        <taxon>Euphausiidae</taxon>
        <taxon>Meganyctiphanes</taxon>
    </lineage>
</organism>
<evidence type="ECO:0000256" key="2">
    <source>
        <dbReference type="ARBA" id="ARBA00022525"/>
    </source>
</evidence>
<dbReference type="GO" id="GO:0004252">
    <property type="term" value="F:serine-type endopeptidase activity"/>
    <property type="evidence" value="ECO:0007669"/>
    <property type="project" value="InterPro"/>
</dbReference>
<keyword evidence="2" id="KW-0964">Secreted</keyword>
<evidence type="ECO:0000256" key="1">
    <source>
        <dbReference type="ARBA" id="ARBA00004613"/>
    </source>
</evidence>
<keyword evidence="5" id="KW-0720">Serine protease</keyword>
<dbReference type="Proteomes" id="UP001497623">
    <property type="component" value="Unassembled WGS sequence"/>
</dbReference>
<comment type="caution">
    <text evidence="7">The sequence shown here is derived from an EMBL/GenBank/DDBJ whole genome shotgun (WGS) entry which is preliminary data.</text>
</comment>
<reference evidence="7 8" key="1">
    <citation type="submission" date="2024-05" db="EMBL/GenBank/DDBJ databases">
        <authorList>
            <person name="Wallberg A."/>
        </authorList>
    </citation>
    <scope>NUCLEOTIDE SEQUENCE [LARGE SCALE GENOMIC DNA]</scope>
</reference>
<gene>
    <name evidence="7" type="ORF">MNOR_LOCUS40275</name>
</gene>
<comment type="subcellular location">
    <subcellularLocation>
        <location evidence="1">Secreted</location>
    </subcellularLocation>
</comment>
<dbReference type="PANTHER" id="PTHR24264:SF65">
    <property type="entry name" value="SRCR DOMAIN-CONTAINING PROTEIN"/>
    <property type="match status" value="1"/>
</dbReference>
<evidence type="ECO:0000259" key="6">
    <source>
        <dbReference type="PROSITE" id="PS50240"/>
    </source>
</evidence>
<dbReference type="EMBL" id="CAXKWB010119606">
    <property type="protein sequence ID" value="CAL4236617.1"/>
    <property type="molecule type" value="Genomic_DNA"/>
</dbReference>
<dbReference type="InterPro" id="IPR043504">
    <property type="entry name" value="Peptidase_S1_PA_chymotrypsin"/>
</dbReference>
<accession>A0AAV2ST49</accession>
<name>A0AAV2ST49_MEGNR</name>